<keyword evidence="8" id="KW-1185">Reference proteome</keyword>
<feature type="domain" description="Tyrosine specific protein phosphatases" evidence="7">
    <location>
        <begin position="201"/>
        <end position="270"/>
    </location>
</feature>
<dbReference type="InterPro" id="IPR029021">
    <property type="entry name" value="Prot-tyrosine_phosphatase-like"/>
</dbReference>
<comment type="similarity">
    <text evidence="1">Belongs to the protein-tyrosine phosphatase family. Non-receptor class dual specificity subfamily.</text>
</comment>
<dbReference type="Gene3D" id="3.90.190.10">
    <property type="entry name" value="Protein tyrosine phosphatase superfamily"/>
    <property type="match status" value="1"/>
</dbReference>
<reference evidence="9" key="1">
    <citation type="submission" date="2025-08" db="UniProtKB">
        <authorList>
            <consortium name="RefSeq"/>
        </authorList>
    </citation>
    <scope>IDENTIFICATION</scope>
    <source>
        <tissue evidence="9">Muscle</tissue>
    </source>
</reference>
<dbReference type="Proteomes" id="UP000694941">
    <property type="component" value="Unplaced"/>
</dbReference>
<evidence type="ECO:0000313" key="9">
    <source>
        <dbReference type="RefSeq" id="XP_022248540.1"/>
    </source>
</evidence>
<dbReference type="InterPro" id="IPR000387">
    <property type="entry name" value="Tyr_Pase_dom"/>
</dbReference>
<evidence type="ECO:0000259" key="6">
    <source>
        <dbReference type="PROSITE" id="PS50054"/>
    </source>
</evidence>
<dbReference type="SMART" id="SM00195">
    <property type="entry name" value="DSPc"/>
    <property type="match status" value="1"/>
</dbReference>
<keyword evidence="3" id="KW-0378">Hydrolase</keyword>
<dbReference type="PANTHER" id="PTHR10159">
    <property type="entry name" value="DUAL SPECIFICITY PROTEIN PHOSPHATASE"/>
    <property type="match status" value="1"/>
</dbReference>
<dbReference type="PROSITE" id="PS50056">
    <property type="entry name" value="TYR_PHOSPHATASE_2"/>
    <property type="match status" value="1"/>
</dbReference>
<protein>
    <recommendedName>
        <fullName evidence="2">protein-tyrosine-phosphatase</fullName>
        <ecNumber evidence="2">3.1.3.48</ecNumber>
    </recommendedName>
</protein>
<dbReference type="Pfam" id="PF00782">
    <property type="entry name" value="DSPc"/>
    <property type="match status" value="1"/>
</dbReference>
<accession>A0ABM1SY34</accession>
<dbReference type="PANTHER" id="PTHR10159:SF533">
    <property type="entry name" value="TYROSINE-PROTEIN PHOSPHATASE VHP-1"/>
    <property type="match status" value="1"/>
</dbReference>
<dbReference type="EC" id="3.1.3.48" evidence="2"/>
<evidence type="ECO:0000256" key="3">
    <source>
        <dbReference type="ARBA" id="ARBA00022801"/>
    </source>
</evidence>
<name>A0ABM1SY34_LIMPO</name>
<gene>
    <name evidence="9" type="primary">LOC111087161</name>
</gene>
<feature type="domain" description="Tyrosine-protein phosphatase" evidence="6">
    <location>
        <begin position="126"/>
        <end position="281"/>
    </location>
</feature>
<evidence type="ECO:0000259" key="7">
    <source>
        <dbReference type="PROSITE" id="PS50056"/>
    </source>
</evidence>
<dbReference type="InterPro" id="IPR000340">
    <property type="entry name" value="Dual-sp_phosphatase_cat-dom"/>
</dbReference>
<evidence type="ECO:0000256" key="5">
    <source>
        <dbReference type="SAM" id="MobiDB-lite"/>
    </source>
</evidence>
<organism evidence="8 9">
    <name type="scientific">Limulus polyphemus</name>
    <name type="common">Atlantic horseshoe crab</name>
    <dbReference type="NCBI Taxonomy" id="6850"/>
    <lineage>
        <taxon>Eukaryota</taxon>
        <taxon>Metazoa</taxon>
        <taxon>Ecdysozoa</taxon>
        <taxon>Arthropoda</taxon>
        <taxon>Chelicerata</taxon>
        <taxon>Merostomata</taxon>
        <taxon>Xiphosura</taxon>
        <taxon>Limulidae</taxon>
        <taxon>Limulus</taxon>
    </lineage>
</organism>
<dbReference type="InterPro" id="IPR020422">
    <property type="entry name" value="TYR_PHOSPHATASE_DUAL_dom"/>
</dbReference>
<keyword evidence="4" id="KW-0904">Protein phosphatase</keyword>
<dbReference type="PROSITE" id="PS50054">
    <property type="entry name" value="TYR_PHOSPHATASE_DUAL"/>
    <property type="match status" value="1"/>
</dbReference>
<dbReference type="CDD" id="cd14498">
    <property type="entry name" value="DSP"/>
    <property type="match status" value="1"/>
</dbReference>
<proteinExistence type="inferred from homology"/>
<evidence type="ECO:0000313" key="8">
    <source>
        <dbReference type="Proteomes" id="UP000694941"/>
    </source>
</evidence>
<evidence type="ECO:0000256" key="4">
    <source>
        <dbReference type="ARBA" id="ARBA00022912"/>
    </source>
</evidence>
<sequence>MTPTSTSTVSTTSFSKKDSLRFEELKISPVERRVKRQLRFLTSAKTSGKKPLSLPNESLFLGLDSENMTYLDEKSHQQLLSNVSKTEKHHSKDMTSDRTPIVPVGDMDCSNKYANIASDAIIDMYHPDIGQILDFLFIGSIEAAYNDSLLNKFKVRSVVDVSNVDFTDVSSYRKAISPSQTQNFRTRLCIGLSQEGRDNISVFFDDVNKFIEGARKANRKVLVHCFRGRSRGPAMIVQYLMQFHGMNLDNAHRFICEKWPRVDIHPNYFKKLRQLDKNLKSSSKRREHNPLFRRTAWS</sequence>
<dbReference type="RefSeq" id="XP_022248540.1">
    <property type="nucleotide sequence ID" value="XM_022392832.1"/>
</dbReference>
<evidence type="ECO:0000256" key="1">
    <source>
        <dbReference type="ARBA" id="ARBA00008601"/>
    </source>
</evidence>
<dbReference type="GeneID" id="111087161"/>
<dbReference type="SUPFAM" id="SSF52799">
    <property type="entry name" value="(Phosphotyrosine protein) phosphatases II"/>
    <property type="match status" value="1"/>
</dbReference>
<evidence type="ECO:0000256" key="2">
    <source>
        <dbReference type="ARBA" id="ARBA00013064"/>
    </source>
</evidence>
<feature type="region of interest" description="Disordered" evidence="5">
    <location>
        <begin position="82"/>
        <end position="101"/>
    </location>
</feature>